<accession>A0A8J8NRG4</accession>
<protein>
    <submittedName>
        <fullName evidence="3">Uncharacterized protein</fullName>
    </submittedName>
</protein>
<feature type="compositionally biased region" description="Acidic residues" evidence="1">
    <location>
        <begin position="163"/>
        <end position="173"/>
    </location>
</feature>
<dbReference type="EMBL" id="RRYP01007810">
    <property type="protein sequence ID" value="TNV80217.1"/>
    <property type="molecule type" value="Genomic_DNA"/>
</dbReference>
<gene>
    <name evidence="3" type="ORF">FGO68_gene17281</name>
</gene>
<feature type="compositionally biased region" description="Basic and acidic residues" evidence="1">
    <location>
        <begin position="110"/>
        <end position="122"/>
    </location>
</feature>
<name>A0A8J8NRG4_HALGN</name>
<feature type="compositionally biased region" description="Pro residues" evidence="1">
    <location>
        <begin position="97"/>
        <end position="109"/>
    </location>
</feature>
<organism evidence="3 4">
    <name type="scientific">Halteria grandinella</name>
    <dbReference type="NCBI Taxonomy" id="5974"/>
    <lineage>
        <taxon>Eukaryota</taxon>
        <taxon>Sar</taxon>
        <taxon>Alveolata</taxon>
        <taxon>Ciliophora</taxon>
        <taxon>Intramacronucleata</taxon>
        <taxon>Spirotrichea</taxon>
        <taxon>Stichotrichia</taxon>
        <taxon>Sporadotrichida</taxon>
        <taxon>Halteriidae</taxon>
        <taxon>Halteria</taxon>
    </lineage>
</organism>
<keyword evidence="4" id="KW-1185">Reference proteome</keyword>
<evidence type="ECO:0000256" key="2">
    <source>
        <dbReference type="SAM" id="SignalP"/>
    </source>
</evidence>
<sequence length="356" mass="40970">MNFAKAKMLILLLGVTGFVSLIQGANGVQLTGSRGAQQQYVEYALNQQREAGAGSTTQVQWGKDRDDDGAKDWDNGPVKGGDGPIKGGDKPDTKPPVKSPPIVPPTKPTPPKDRDSDNESKRSRDRKSSRKSECSDDDWSHKDSDDGWGHGKKDRFPKKKWDDDSDDDCDDDDWDRRSRGGKGHDDDWKKKGDGKRGRSHDDWDNGHKKGGDRGDEWKGKKDDRSRDDWNVDFHKKGGDRDRRDDWGDERSHDDNDWNDHKSHDSHDRRSRSHQRRRWHRHDHSCDSREEATVENKNFNFRTCGDETTTRLRYPSISDYREDADREGGRFPCIRKCFIEEEIIPVKFSDAKKDLPK</sequence>
<feature type="signal peptide" evidence="2">
    <location>
        <begin position="1"/>
        <end position="27"/>
    </location>
</feature>
<reference evidence="3" key="1">
    <citation type="submission" date="2019-06" db="EMBL/GenBank/DDBJ databases">
        <authorList>
            <person name="Zheng W."/>
        </authorList>
    </citation>
    <scope>NUCLEOTIDE SEQUENCE</scope>
    <source>
        <strain evidence="3">QDHG01</strain>
    </source>
</reference>
<comment type="caution">
    <text evidence="3">The sequence shown here is derived from an EMBL/GenBank/DDBJ whole genome shotgun (WGS) entry which is preliminary data.</text>
</comment>
<dbReference type="AlphaFoldDB" id="A0A8J8NRG4"/>
<proteinExistence type="predicted"/>
<keyword evidence="2" id="KW-0732">Signal</keyword>
<evidence type="ECO:0000313" key="3">
    <source>
        <dbReference type="EMBL" id="TNV80217.1"/>
    </source>
</evidence>
<feature type="region of interest" description="Disordered" evidence="1">
    <location>
        <begin position="50"/>
        <end position="291"/>
    </location>
</feature>
<evidence type="ECO:0000256" key="1">
    <source>
        <dbReference type="SAM" id="MobiDB-lite"/>
    </source>
</evidence>
<feature type="compositionally biased region" description="Basic and acidic residues" evidence="1">
    <location>
        <begin position="62"/>
        <end position="74"/>
    </location>
</feature>
<feature type="compositionally biased region" description="Basic and acidic residues" evidence="1">
    <location>
        <begin position="174"/>
        <end position="267"/>
    </location>
</feature>
<dbReference type="Proteomes" id="UP000785679">
    <property type="component" value="Unassembled WGS sequence"/>
</dbReference>
<feature type="compositionally biased region" description="Polar residues" evidence="1">
    <location>
        <begin position="50"/>
        <end position="60"/>
    </location>
</feature>
<feature type="chain" id="PRO_5035250239" evidence="2">
    <location>
        <begin position="28"/>
        <end position="356"/>
    </location>
</feature>
<feature type="compositionally biased region" description="Basic and acidic residues" evidence="1">
    <location>
        <begin position="130"/>
        <end position="151"/>
    </location>
</feature>
<feature type="compositionally biased region" description="Basic residues" evidence="1">
    <location>
        <begin position="268"/>
        <end position="282"/>
    </location>
</feature>
<evidence type="ECO:0000313" key="4">
    <source>
        <dbReference type="Proteomes" id="UP000785679"/>
    </source>
</evidence>